<feature type="region of interest" description="Disordered" evidence="1">
    <location>
        <begin position="144"/>
        <end position="163"/>
    </location>
</feature>
<dbReference type="Proteomes" id="UP000756132">
    <property type="component" value="Chromosome 9"/>
</dbReference>
<evidence type="ECO:0000313" key="2">
    <source>
        <dbReference type="EMBL" id="UJO22228.1"/>
    </source>
</evidence>
<evidence type="ECO:0000256" key="1">
    <source>
        <dbReference type="SAM" id="MobiDB-lite"/>
    </source>
</evidence>
<dbReference type="RefSeq" id="XP_047766594.1">
    <property type="nucleotide sequence ID" value="XM_047908959.1"/>
</dbReference>
<dbReference type="GeneID" id="71989689"/>
<feature type="compositionally biased region" description="Polar residues" evidence="1">
    <location>
        <begin position="150"/>
        <end position="163"/>
    </location>
</feature>
<sequence>MVHDPVHKLYNTALLDLHHPVEPSPESGLEFLAAVTDAPPGADFTHEWLNPPNTKVGNNAFWFLVKLAQCLNRRQQRDLARTVIDFGVSRFPAYFRAGKPETFGSAQRETLQQKGFGAYGAGARKDKQATKLALERRGALLAALDDMQTSKRSPAQSTAKQRR</sequence>
<reference evidence="2" key="1">
    <citation type="submission" date="2021-12" db="EMBL/GenBank/DDBJ databases">
        <authorList>
            <person name="Zaccaron A."/>
            <person name="Stergiopoulos I."/>
        </authorList>
    </citation>
    <scope>NUCLEOTIDE SEQUENCE</scope>
    <source>
        <strain evidence="2">Race5_Kim</strain>
    </source>
</reference>
<dbReference type="AlphaFoldDB" id="A0A9Q8PGV3"/>
<proteinExistence type="predicted"/>
<evidence type="ECO:0000313" key="3">
    <source>
        <dbReference type="Proteomes" id="UP000756132"/>
    </source>
</evidence>
<organism evidence="2 3">
    <name type="scientific">Passalora fulva</name>
    <name type="common">Tomato leaf mold</name>
    <name type="synonym">Cladosporium fulvum</name>
    <dbReference type="NCBI Taxonomy" id="5499"/>
    <lineage>
        <taxon>Eukaryota</taxon>
        <taxon>Fungi</taxon>
        <taxon>Dikarya</taxon>
        <taxon>Ascomycota</taxon>
        <taxon>Pezizomycotina</taxon>
        <taxon>Dothideomycetes</taxon>
        <taxon>Dothideomycetidae</taxon>
        <taxon>Mycosphaerellales</taxon>
        <taxon>Mycosphaerellaceae</taxon>
        <taxon>Fulvia</taxon>
    </lineage>
</organism>
<accession>A0A9Q8PGV3</accession>
<dbReference type="KEGG" id="ffu:CLAFUR5_09811"/>
<dbReference type="EMBL" id="CP090171">
    <property type="protein sequence ID" value="UJO22228.1"/>
    <property type="molecule type" value="Genomic_DNA"/>
</dbReference>
<protein>
    <submittedName>
        <fullName evidence="2">Uncharacterized protein</fullName>
    </submittedName>
</protein>
<keyword evidence="3" id="KW-1185">Reference proteome</keyword>
<name>A0A9Q8PGV3_PASFU</name>
<gene>
    <name evidence="2" type="ORF">CLAFUR5_09811</name>
</gene>
<reference evidence="2" key="2">
    <citation type="journal article" date="2022" name="Microb. Genom.">
        <title>A chromosome-scale genome assembly of the tomato pathogen Cladosporium fulvum reveals a compartmentalized genome architecture and the presence of a dispensable chromosome.</title>
        <authorList>
            <person name="Zaccaron A.Z."/>
            <person name="Chen L.H."/>
            <person name="Samaras A."/>
            <person name="Stergiopoulos I."/>
        </authorList>
    </citation>
    <scope>NUCLEOTIDE SEQUENCE</scope>
    <source>
        <strain evidence="2">Race5_Kim</strain>
    </source>
</reference>